<dbReference type="AlphaFoldDB" id="A0A9D2TKX9"/>
<reference evidence="2" key="1">
    <citation type="journal article" date="2021" name="PeerJ">
        <title>Extensive microbial diversity within the chicken gut microbiome revealed by metagenomics and culture.</title>
        <authorList>
            <person name="Gilroy R."/>
            <person name="Ravi A."/>
            <person name="Getino M."/>
            <person name="Pursley I."/>
            <person name="Horton D.L."/>
            <person name="Alikhan N.F."/>
            <person name="Baker D."/>
            <person name="Gharbi K."/>
            <person name="Hall N."/>
            <person name="Watson M."/>
            <person name="Adriaenssens E.M."/>
            <person name="Foster-Nyarko E."/>
            <person name="Jarju S."/>
            <person name="Secka A."/>
            <person name="Antonio M."/>
            <person name="Oren A."/>
            <person name="Chaudhuri R.R."/>
            <person name="La Ragione R."/>
            <person name="Hildebrand F."/>
            <person name="Pallen M.J."/>
        </authorList>
    </citation>
    <scope>NUCLEOTIDE SEQUENCE</scope>
    <source>
        <strain evidence="2">5933</strain>
    </source>
</reference>
<reference evidence="2" key="2">
    <citation type="submission" date="2021-04" db="EMBL/GenBank/DDBJ databases">
        <authorList>
            <person name="Gilroy R."/>
        </authorList>
    </citation>
    <scope>NUCLEOTIDE SEQUENCE</scope>
    <source>
        <strain evidence="2">5933</strain>
    </source>
</reference>
<dbReference type="PANTHER" id="PTHR37816:SF3">
    <property type="entry name" value="MODULATES DNA TOPOLOGY"/>
    <property type="match status" value="1"/>
</dbReference>
<evidence type="ECO:0000259" key="1">
    <source>
        <dbReference type="Pfam" id="PF01443"/>
    </source>
</evidence>
<feature type="domain" description="(+)RNA virus helicase C-terminal" evidence="1">
    <location>
        <begin position="4"/>
        <end position="69"/>
    </location>
</feature>
<dbReference type="SUPFAM" id="SSF52540">
    <property type="entry name" value="P-loop containing nucleoside triphosphate hydrolases"/>
    <property type="match status" value="1"/>
</dbReference>
<dbReference type="InterPro" id="IPR027351">
    <property type="entry name" value="(+)RNA_virus_helicase_core_dom"/>
</dbReference>
<dbReference type="GO" id="GO:0005524">
    <property type="term" value="F:ATP binding"/>
    <property type="evidence" value="ECO:0007669"/>
    <property type="project" value="InterPro"/>
</dbReference>
<dbReference type="Pfam" id="PF01443">
    <property type="entry name" value="Viral_helicase1"/>
    <property type="match status" value="1"/>
</dbReference>
<evidence type="ECO:0000313" key="3">
    <source>
        <dbReference type="Proteomes" id="UP000823918"/>
    </source>
</evidence>
<keyword evidence="2" id="KW-0808">Transferase</keyword>
<dbReference type="InterPro" id="IPR027417">
    <property type="entry name" value="P-loop_NTPase"/>
</dbReference>
<sequence>MKKIIVIGCPGAGKSTFSLALQKRIHIPLFHLDNLWHKPDKTTVSQEEFQTALENIVGQDAWIIDGNYLSTMEYRLRHCDTVFFLDYPLEVCLAGVESRIGKHRIDMPWVETEFDPEFREWIEAFPDEQLPQMRRLLKRFEDTVRVISFHTREQAEAYLKSIDSPL</sequence>
<organism evidence="2 3">
    <name type="scientific">Candidatus Ruthenibacterium merdavium</name>
    <dbReference type="NCBI Taxonomy" id="2838752"/>
    <lineage>
        <taxon>Bacteria</taxon>
        <taxon>Bacillati</taxon>
        <taxon>Bacillota</taxon>
        <taxon>Clostridia</taxon>
        <taxon>Eubacteriales</taxon>
        <taxon>Oscillospiraceae</taxon>
        <taxon>Ruthenibacterium</taxon>
    </lineage>
</organism>
<dbReference type="PANTHER" id="PTHR37816">
    <property type="entry name" value="YALI0E33011P"/>
    <property type="match status" value="1"/>
</dbReference>
<keyword evidence="2" id="KW-0418">Kinase</keyword>
<evidence type="ECO:0000313" key="2">
    <source>
        <dbReference type="EMBL" id="HJC72568.1"/>
    </source>
</evidence>
<dbReference type="Gene3D" id="3.40.50.300">
    <property type="entry name" value="P-loop containing nucleotide triphosphate hydrolases"/>
    <property type="match status" value="1"/>
</dbReference>
<dbReference type="Proteomes" id="UP000823918">
    <property type="component" value="Unassembled WGS sequence"/>
</dbReference>
<name>A0A9D2TKX9_9FIRM</name>
<dbReference type="GO" id="GO:0016301">
    <property type="term" value="F:kinase activity"/>
    <property type="evidence" value="ECO:0007669"/>
    <property type="project" value="UniProtKB-KW"/>
</dbReference>
<dbReference type="EMBL" id="DWWA01000036">
    <property type="protein sequence ID" value="HJC72568.1"/>
    <property type="molecule type" value="Genomic_DNA"/>
</dbReference>
<accession>A0A9D2TKX9</accession>
<comment type="caution">
    <text evidence="2">The sequence shown here is derived from an EMBL/GenBank/DDBJ whole genome shotgun (WGS) entry which is preliminary data.</text>
</comment>
<protein>
    <submittedName>
        <fullName evidence="2">Adenylate kinase</fullName>
    </submittedName>
</protein>
<dbReference type="InterPro" id="IPR052922">
    <property type="entry name" value="Cytidylate_Kinase-2"/>
</dbReference>
<gene>
    <name evidence="2" type="ORF">H9698_07225</name>
</gene>
<proteinExistence type="predicted"/>